<keyword evidence="3" id="KW-1185">Reference proteome</keyword>
<accession>A0ABD3JML6</accession>
<evidence type="ECO:0000256" key="1">
    <source>
        <dbReference type="SAM" id="MobiDB-lite"/>
    </source>
</evidence>
<comment type="caution">
    <text evidence="2">The sequence shown here is derived from an EMBL/GenBank/DDBJ whole genome shotgun (WGS) entry which is preliminary data.</text>
</comment>
<dbReference type="EMBL" id="JBJKBG010000008">
    <property type="protein sequence ID" value="KAL3727574.1"/>
    <property type="molecule type" value="Genomic_DNA"/>
</dbReference>
<gene>
    <name evidence="2" type="ORF">ACJRO7_032328</name>
</gene>
<feature type="compositionally biased region" description="Polar residues" evidence="1">
    <location>
        <begin position="12"/>
        <end position="24"/>
    </location>
</feature>
<feature type="compositionally biased region" description="Acidic residues" evidence="1">
    <location>
        <begin position="94"/>
        <end position="104"/>
    </location>
</feature>
<dbReference type="Proteomes" id="UP001634007">
    <property type="component" value="Unassembled WGS sequence"/>
</dbReference>
<reference evidence="2 3" key="1">
    <citation type="submission" date="2024-11" db="EMBL/GenBank/DDBJ databases">
        <title>Chromosome-level genome assembly of Eucalyptus globulus Labill. provides insights into its genome evolution.</title>
        <authorList>
            <person name="Li X."/>
        </authorList>
    </citation>
    <scope>NUCLEOTIDE SEQUENCE [LARGE SCALE GENOMIC DNA]</scope>
    <source>
        <strain evidence="2">CL2024</strain>
        <tissue evidence="2">Fresh tender leaves</tissue>
    </source>
</reference>
<evidence type="ECO:0000313" key="2">
    <source>
        <dbReference type="EMBL" id="KAL3727574.1"/>
    </source>
</evidence>
<feature type="compositionally biased region" description="Basic and acidic residues" evidence="1">
    <location>
        <begin position="61"/>
        <end position="78"/>
    </location>
</feature>
<organism evidence="2 3">
    <name type="scientific">Eucalyptus globulus</name>
    <name type="common">Tasmanian blue gum</name>
    <dbReference type="NCBI Taxonomy" id="34317"/>
    <lineage>
        <taxon>Eukaryota</taxon>
        <taxon>Viridiplantae</taxon>
        <taxon>Streptophyta</taxon>
        <taxon>Embryophyta</taxon>
        <taxon>Tracheophyta</taxon>
        <taxon>Spermatophyta</taxon>
        <taxon>Magnoliopsida</taxon>
        <taxon>eudicotyledons</taxon>
        <taxon>Gunneridae</taxon>
        <taxon>Pentapetalae</taxon>
        <taxon>rosids</taxon>
        <taxon>malvids</taxon>
        <taxon>Myrtales</taxon>
        <taxon>Myrtaceae</taxon>
        <taxon>Myrtoideae</taxon>
        <taxon>Eucalypteae</taxon>
        <taxon>Eucalyptus</taxon>
    </lineage>
</organism>
<dbReference type="AlphaFoldDB" id="A0ABD3JML6"/>
<feature type="compositionally biased region" description="Basic and acidic residues" evidence="1">
    <location>
        <begin position="122"/>
        <end position="137"/>
    </location>
</feature>
<name>A0ABD3JML6_EUCGL</name>
<protein>
    <submittedName>
        <fullName evidence="2">Uncharacterized protein</fullName>
    </submittedName>
</protein>
<sequence length="209" mass="23265">MGCGESKHAVATGNTITKSRSSSAHPEKNKQVEQNVPQMESIGNGAALLVQQEINNAVSQDTEHPGPKQEEENKGEETKAEDEDKEEEKHVEEEKEIEQEQELEPEMKPVVEEEEAEPGRFISRDSPDHYFSPRRDEEALEGNVSEGLSSEYNSPWHEPVKEGVYSKVVVEEKNPAGLEKAEEWKKEIDSAPDEEVVADLASGEVAKSN</sequence>
<evidence type="ECO:0000313" key="3">
    <source>
        <dbReference type="Proteomes" id="UP001634007"/>
    </source>
</evidence>
<proteinExistence type="predicted"/>
<feature type="region of interest" description="Disordered" evidence="1">
    <location>
        <begin position="1"/>
        <end position="157"/>
    </location>
</feature>